<evidence type="ECO:0000313" key="2">
    <source>
        <dbReference type="Proteomes" id="UP000008549"/>
    </source>
</evidence>
<gene>
    <name evidence="1" type="ORF">CBG25510</name>
    <name evidence="1" type="ORF">CBG_25510</name>
</gene>
<dbReference type="Proteomes" id="UP000008549">
    <property type="component" value="Unassembled WGS sequence"/>
</dbReference>
<keyword evidence="2" id="KW-1185">Reference proteome</keyword>
<proteinExistence type="predicted"/>
<sequence length="25" mass="2788">MIPNISTIKSSVLLIRPCHRVPLIS</sequence>
<dbReference type="EMBL" id="HE600970">
    <property type="protein sequence ID" value="CAR98380.1"/>
    <property type="molecule type" value="Genomic_DNA"/>
</dbReference>
<organism evidence="1 2">
    <name type="scientific">Caenorhabditis briggsae</name>
    <dbReference type="NCBI Taxonomy" id="6238"/>
    <lineage>
        <taxon>Eukaryota</taxon>
        <taxon>Metazoa</taxon>
        <taxon>Ecdysozoa</taxon>
        <taxon>Nematoda</taxon>
        <taxon>Chromadorea</taxon>
        <taxon>Rhabditida</taxon>
        <taxon>Rhabditina</taxon>
        <taxon>Rhabditomorpha</taxon>
        <taxon>Rhabditoidea</taxon>
        <taxon>Rhabditidae</taxon>
        <taxon>Peloderinae</taxon>
        <taxon>Caenorhabditis</taxon>
    </lineage>
</organism>
<dbReference type="InParanoid" id="B6IEQ0"/>
<reference evidence="1 2" key="2">
    <citation type="journal article" date="2011" name="PLoS Genet.">
        <title>Caenorhabditis briggsae recombinant inbred line genotypes reveal inter-strain incompatibility and the evolution of recombination.</title>
        <authorList>
            <person name="Ross J.A."/>
            <person name="Koboldt D.C."/>
            <person name="Staisch J.E."/>
            <person name="Chamberlin H.M."/>
            <person name="Gupta B.P."/>
            <person name="Miller R.D."/>
            <person name="Baird S.E."/>
            <person name="Haag E.S."/>
        </authorList>
    </citation>
    <scope>NUCLEOTIDE SEQUENCE [LARGE SCALE GENOMIC DNA]</scope>
    <source>
        <strain evidence="1 2">AF16</strain>
    </source>
</reference>
<protein>
    <submittedName>
        <fullName evidence="1">Protein CBG25510</fullName>
    </submittedName>
</protein>
<dbReference type="HOGENOM" id="CLU_3419571_0_0_1"/>
<dbReference type="AlphaFoldDB" id="B6IEQ0"/>
<dbReference type="RefSeq" id="XP_045097953.1">
    <property type="nucleotide sequence ID" value="XM_045241958.1"/>
</dbReference>
<dbReference type="KEGG" id="cbr:CBG_25510"/>
<accession>B6IEQ0</accession>
<dbReference type="CTD" id="68916996"/>
<name>B6IEQ0_CAEBR</name>
<dbReference type="GeneID" id="68916996"/>
<evidence type="ECO:0000313" key="1">
    <source>
        <dbReference type="EMBL" id="CAR98380.1"/>
    </source>
</evidence>
<reference evidence="1 2" key="1">
    <citation type="journal article" date="2003" name="PLoS Biol.">
        <title>The genome sequence of Caenorhabditis briggsae: a platform for comparative genomics.</title>
        <authorList>
            <person name="Stein L.D."/>
            <person name="Bao Z."/>
            <person name="Blasiar D."/>
            <person name="Blumenthal T."/>
            <person name="Brent M.R."/>
            <person name="Chen N."/>
            <person name="Chinwalla A."/>
            <person name="Clarke L."/>
            <person name="Clee C."/>
            <person name="Coghlan A."/>
            <person name="Coulson A."/>
            <person name="D'Eustachio P."/>
            <person name="Fitch D.H."/>
            <person name="Fulton L.A."/>
            <person name="Fulton R.E."/>
            <person name="Griffiths-Jones S."/>
            <person name="Harris T.W."/>
            <person name="Hillier L.W."/>
            <person name="Kamath R."/>
            <person name="Kuwabara P.E."/>
            <person name="Mardis E.R."/>
            <person name="Marra M.A."/>
            <person name="Miner T.L."/>
            <person name="Minx P."/>
            <person name="Mullikin J.C."/>
            <person name="Plumb R.W."/>
            <person name="Rogers J."/>
            <person name="Schein J.E."/>
            <person name="Sohrmann M."/>
            <person name="Spieth J."/>
            <person name="Stajich J.E."/>
            <person name="Wei C."/>
            <person name="Willey D."/>
            <person name="Wilson R.K."/>
            <person name="Durbin R."/>
            <person name="Waterston R.H."/>
        </authorList>
    </citation>
    <scope>NUCLEOTIDE SEQUENCE [LARGE SCALE GENOMIC DNA]</scope>
    <source>
        <strain evidence="1 2">AF16</strain>
    </source>
</reference>